<dbReference type="Proteomes" id="UP000298021">
    <property type="component" value="Unassembled WGS sequence"/>
</dbReference>
<dbReference type="InterPro" id="IPR052404">
    <property type="entry name" value="SPP1-like_terminase"/>
</dbReference>
<dbReference type="Pfam" id="PF03592">
    <property type="entry name" value="Terminase_2"/>
    <property type="match status" value="1"/>
</dbReference>
<dbReference type="Gene3D" id="1.10.10.60">
    <property type="entry name" value="Homeodomain-like"/>
    <property type="match status" value="1"/>
</dbReference>
<dbReference type="PANTHER" id="PTHR41328">
    <property type="entry name" value="TERMINASE SMALL SUBUNIT-RELATED"/>
    <property type="match status" value="1"/>
</dbReference>
<comment type="caution">
    <text evidence="4">The sequence shown here is derived from an EMBL/GenBank/DDBJ whole genome shotgun (WGS) entry which is preliminary data.</text>
</comment>
<evidence type="ECO:0000256" key="1">
    <source>
        <dbReference type="ARBA" id="ARBA00022612"/>
    </source>
</evidence>
<evidence type="ECO:0000313" key="4">
    <source>
        <dbReference type="EMBL" id="TGD24084.1"/>
    </source>
</evidence>
<feature type="compositionally biased region" description="Basic and acidic residues" evidence="3">
    <location>
        <begin position="294"/>
        <end position="303"/>
    </location>
</feature>
<evidence type="ECO:0000256" key="3">
    <source>
        <dbReference type="SAM" id="MobiDB-lite"/>
    </source>
</evidence>
<dbReference type="Gene3D" id="1.10.10.1400">
    <property type="entry name" value="Terminase, small subunit, N-terminal DNA-binding domain, HTH motif"/>
    <property type="match status" value="1"/>
</dbReference>
<dbReference type="OrthoDB" id="9768556at2"/>
<dbReference type="GO" id="GO:0051276">
    <property type="term" value="P:chromosome organization"/>
    <property type="evidence" value="ECO:0007669"/>
    <property type="project" value="InterPro"/>
</dbReference>
<dbReference type="AlphaFoldDB" id="A0A4Z0JQ93"/>
<reference evidence="4 5" key="1">
    <citation type="submission" date="2018-10" db="EMBL/GenBank/DDBJ databases">
        <title>Lactobacillus sp. R7 and Lactobacillus sp. R19 isolated from fermented mustard green product of Taiwan.</title>
        <authorList>
            <person name="Lin S.-T."/>
        </authorList>
    </citation>
    <scope>NUCLEOTIDE SEQUENCE [LARGE SCALE GENOMIC DNA]</scope>
    <source>
        <strain evidence="4 5">BCRC 81127</strain>
    </source>
</reference>
<dbReference type="RefSeq" id="WP_135371685.1">
    <property type="nucleotide sequence ID" value="NZ_RKLY01000007.1"/>
</dbReference>
<gene>
    <name evidence="4" type="ORF">EGT49_03860</name>
</gene>
<protein>
    <submittedName>
        <fullName evidence="4">Terminase</fullName>
    </submittedName>
</protein>
<keyword evidence="1" id="KW-1188">Viral release from host cell</keyword>
<dbReference type="InterPro" id="IPR038713">
    <property type="entry name" value="Terminase_Gp1_N_sf"/>
</dbReference>
<keyword evidence="2" id="KW-0231">Viral genome packaging</keyword>
<organism evidence="4 5">
    <name type="scientific">Companilactobacillus suantsaicola</name>
    <dbReference type="NCBI Taxonomy" id="2487723"/>
    <lineage>
        <taxon>Bacteria</taxon>
        <taxon>Bacillati</taxon>
        <taxon>Bacillota</taxon>
        <taxon>Bacilli</taxon>
        <taxon>Lactobacillales</taxon>
        <taxon>Lactobacillaceae</taxon>
        <taxon>Companilactobacillus</taxon>
    </lineage>
</organism>
<evidence type="ECO:0000256" key="2">
    <source>
        <dbReference type="ARBA" id="ARBA00023219"/>
    </source>
</evidence>
<name>A0A4Z0JQ93_9LACO</name>
<evidence type="ECO:0000313" key="5">
    <source>
        <dbReference type="Proteomes" id="UP000298021"/>
    </source>
</evidence>
<accession>A0A4Z0JQ93</accession>
<dbReference type="EMBL" id="RKLY01000007">
    <property type="protein sequence ID" value="TGD24084.1"/>
    <property type="molecule type" value="Genomic_DNA"/>
</dbReference>
<sequence>MKKWEEAEKDYLAGMKYKDIATKYDVSVNTVKSWRSRHGWARGAPTKKSLHPKSKKFAPKIVDELEENGELNDKQKLFCLYYLQRFNATWAYQKAYEVEYSVANVNGSRMLVNASIQKQLSILKKQQASDLYFDVADIIQKYIQQANSDVTDVVDFKTVKKLAYTKIHDKKGKYEDDYGNYRYTPTIDPETGKQAYYYEHIINMKDSSEIDTSSVKSVKIDKGEAVVEMYDKQKALDSLMKYFKDDDIMRKARLRKIKADTDIARAKADILTGDNGSNESTVIIDDIGDDKDDNENKDKQDNN</sequence>
<keyword evidence="5" id="KW-1185">Reference proteome</keyword>
<feature type="region of interest" description="Disordered" evidence="3">
    <location>
        <begin position="271"/>
        <end position="303"/>
    </location>
</feature>
<dbReference type="PANTHER" id="PTHR41328:SF3">
    <property type="entry name" value="PBSX PHAGE TERMINASE SMALL SUBUNIT"/>
    <property type="match status" value="1"/>
</dbReference>
<dbReference type="InterPro" id="IPR005335">
    <property type="entry name" value="Terminase_ssu"/>
</dbReference>
<proteinExistence type="predicted"/>